<keyword evidence="4" id="KW-1185">Reference proteome</keyword>
<keyword evidence="1" id="KW-0732">Signal</keyword>
<feature type="domain" description="GmrSD restriction endonucleases C-terminal" evidence="2">
    <location>
        <begin position="123"/>
        <end position="221"/>
    </location>
</feature>
<dbReference type="PANTHER" id="PTHR24094">
    <property type="entry name" value="SECRETED PROTEIN"/>
    <property type="match status" value="1"/>
</dbReference>
<organism evidence="3 4">
    <name type="scientific">Streptomyces camponoticapitis</name>
    <dbReference type="NCBI Taxonomy" id="1616125"/>
    <lineage>
        <taxon>Bacteria</taxon>
        <taxon>Bacillati</taxon>
        <taxon>Actinomycetota</taxon>
        <taxon>Actinomycetes</taxon>
        <taxon>Kitasatosporales</taxon>
        <taxon>Streptomycetaceae</taxon>
        <taxon>Streptomyces</taxon>
    </lineage>
</organism>
<feature type="signal peptide" evidence="1">
    <location>
        <begin position="1"/>
        <end position="41"/>
    </location>
</feature>
<sequence length="236" mass="25443">MEDPQLLYCRAYQERMNLITRGLAAAALLALPLATTTPAAAAPEPAAAPMSLTASINALPTADEDRTGYQRTSFKHWTDEDRDGCNTRAEVLIAESRIEPTIGPGCRVTGGEWFSYYDGETWTAPGDVDIDHVVPLAEAWDSGASAWSAQRRQAYANDLGSDVSLIAVTDNANQSKSDQDPAEWLPPLAGVRCTYVAEWVGTKLRWSLAADQAERAALARVAEGCGQQQVDYALAP</sequence>
<dbReference type="InterPro" id="IPR011089">
    <property type="entry name" value="GmrSD_C"/>
</dbReference>
<proteinExistence type="predicted"/>
<evidence type="ECO:0000313" key="3">
    <source>
        <dbReference type="EMBL" id="GGJ81868.1"/>
    </source>
</evidence>
<accession>A0ABQ2DZG1</accession>
<name>A0ABQ2DZG1_9ACTN</name>
<evidence type="ECO:0000259" key="2">
    <source>
        <dbReference type="Pfam" id="PF07510"/>
    </source>
</evidence>
<comment type="caution">
    <text evidence="3">The sequence shown here is derived from an EMBL/GenBank/DDBJ whole genome shotgun (WGS) entry which is preliminary data.</text>
</comment>
<evidence type="ECO:0000313" key="4">
    <source>
        <dbReference type="Proteomes" id="UP000660265"/>
    </source>
</evidence>
<evidence type="ECO:0000256" key="1">
    <source>
        <dbReference type="SAM" id="SignalP"/>
    </source>
</evidence>
<gene>
    <name evidence="3" type="ORF">GCM10011583_11680</name>
</gene>
<protein>
    <recommendedName>
        <fullName evidence="2">GmrSD restriction endonucleases C-terminal domain-containing protein</fullName>
    </recommendedName>
</protein>
<dbReference type="Pfam" id="PF07510">
    <property type="entry name" value="GmrSD_C"/>
    <property type="match status" value="1"/>
</dbReference>
<dbReference type="PANTHER" id="PTHR24094:SF15">
    <property type="entry name" value="AMP-DEPENDENT SYNTHETASE_LIGASE DOMAIN-CONTAINING PROTEIN-RELATED"/>
    <property type="match status" value="1"/>
</dbReference>
<dbReference type="Proteomes" id="UP000660265">
    <property type="component" value="Unassembled WGS sequence"/>
</dbReference>
<reference evidence="4" key="1">
    <citation type="journal article" date="2019" name="Int. J. Syst. Evol. Microbiol.">
        <title>The Global Catalogue of Microorganisms (GCM) 10K type strain sequencing project: providing services to taxonomists for standard genome sequencing and annotation.</title>
        <authorList>
            <consortium name="The Broad Institute Genomics Platform"/>
            <consortium name="The Broad Institute Genome Sequencing Center for Infectious Disease"/>
            <person name="Wu L."/>
            <person name="Ma J."/>
        </authorList>
    </citation>
    <scope>NUCLEOTIDE SEQUENCE [LARGE SCALE GENOMIC DNA]</scope>
    <source>
        <strain evidence="4">CGMCC 4.7275</strain>
    </source>
</reference>
<dbReference type="EMBL" id="BMMV01000003">
    <property type="protein sequence ID" value="GGJ81868.1"/>
    <property type="molecule type" value="Genomic_DNA"/>
</dbReference>
<feature type="chain" id="PRO_5045236474" description="GmrSD restriction endonucleases C-terminal domain-containing protein" evidence="1">
    <location>
        <begin position="42"/>
        <end position="236"/>
    </location>
</feature>